<feature type="transmembrane region" description="Helical" evidence="12">
    <location>
        <begin position="94"/>
        <end position="125"/>
    </location>
</feature>
<evidence type="ECO:0000256" key="8">
    <source>
        <dbReference type="ARBA" id="ARBA00023098"/>
    </source>
</evidence>
<feature type="transmembrane region" description="Helical" evidence="12">
    <location>
        <begin position="240"/>
        <end position="257"/>
    </location>
</feature>
<feature type="transmembrane region" description="Helical" evidence="12">
    <location>
        <begin position="17"/>
        <end position="34"/>
    </location>
</feature>
<feature type="transmembrane region" description="Helical" evidence="12">
    <location>
        <begin position="46"/>
        <end position="64"/>
    </location>
</feature>
<keyword evidence="9 12" id="KW-0472">Membrane</keyword>
<feature type="transmembrane region" description="Helical" evidence="12">
    <location>
        <begin position="168"/>
        <end position="187"/>
    </location>
</feature>
<feature type="transmembrane region" description="Helical" evidence="12">
    <location>
        <begin position="278"/>
        <end position="294"/>
    </location>
</feature>
<name>A0A0P0N1Y6_9CREN</name>
<protein>
    <recommendedName>
        <fullName evidence="12">Digeranylgeranylglyceryl phosphate synthase</fullName>
        <shortName evidence="12">DGGGP synthase</shortName>
        <shortName evidence="12">DGGGPS</shortName>
        <ecNumber evidence="12">2.5.1.42</ecNumber>
    </recommendedName>
    <alternativeName>
        <fullName evidence="12">(S)-2,3-di-O-geranylgeranylglyceryl phosphate synthase</fullName>
    </alternativeName>
    <alternativeName>
        <fullName evidence="12">Geranylgeranylglycerol-phosphate geranylgeranyltransferase</fullName>
    </alternativeName>
</protein>
<dbReference type="InterPro" id="IPR023547">
    <property type="entry name" value="DGGGP_synth"/>
</dbReference>
<comment type="catalytic activity">
    <reaction evidence="12">
        <text>sn-3-O-(geranylgeranyl)glycerol 1-phosphate + (2E,6E,10E)-geranylgeranyl diphosphate = 2,3-bis-O-(geranylgeranyl)-sn-glycerol 1-phosphate + diphosphate</text>
        <dbReference type="Rhea" id="RHEA:18109"/>
        <dbReference type="ChEBI" id="CHEBI:33019"/>
        <dbReference type="ChEBI" id="CHEBI:57677"/>
        <dbReference type="ChEBI" id="CHEBI:58756"/>
        <dbReference type="ChEBI" id="CHEBI:58837"/>
        <dbReference type="EC" id="2.5.1.42"/>
    </reaction>
</comment>
<reference evidence="13 15" key="1">
    <citation type="submission" date="2015-10" db="EMBL/GenBank/DDBJ databases">
        <title>Complete genome sequence of hyperthermophilic archaeon Pyrodictium delaneyi Su06.</title>
        <authorList>
            <person name="Jung J.-H."/>
            <person name="Lin J."/>
            <person name="Holden J.F."/>
            <person name="Park C.-S."/>
        </authorList>
    </citation>
    <scope>NUCLEOTIDE SEQUENCE [LARGE SCALE GENOMIC DNA]</scope>
    <source>
        <strain evidence="13 15">Su06</strain>
    </source>
</reference>
<dbReference type="InterPro" id="IPR044878">
    <property type="entry name" value="UbiA_sf"/>
</dbReference>
<organism evidence="13 15">
    <name type="scientific">Pyrodictium delaneyi</name>
    <dbReference type="NCBI Taxonomy" id="1273541"/>
    <lineage>
        <taxon>Archaea</taxon>
        <taxon>Thermoproteota</taxon>
        <taxon>Thermoprotei</taxon>
        <taxon>Desulfurococcales</taxon>
        <taxon>Pyrodictiaceae</taxon>
        <taxon>Pyrodictium</taxon>
    </lineage>
</organism>
<keyword evidence="4 12" id="KW-0808">Transferase</keyword>
<dbReference type="UniPathway" id="UPA00940"/>
<evidence type="ECO:0000256" key="5">
    <source>
        <dbReference type="ARBA" id="ARBA00022692"/>
    </source>
</evidence>
<comment type="similarity">
    <text evidence="12">Belongs to the UbiA prenyltransferase family. DGGGP synthase subfamily.</text>
</comment>
<dbReference type="GO" id="GO:0000287">
    <property type="term" value="F:magnesium ion binding"/>
    <property type="evidence" value="ECO:0007669"/>
    <property type="project" value="UniProtKB-UniRule"/>
</dbReference>
<keyword evidence="16" id="KW-1185">Reference proteome</keyword>
<dbReference type="Proteomes" id="UP000058613">
    <property type="component" value="Chromosome"/>
</dbReference>
<accession>A0A0P0N1Y6</accession>
<keyword evidence="7 12" id="KW-1133">Transmembrane helix</keyword>
<keyword evidence="8 12" id="KW-0443">Lipid metabolism</keyword>
<keyword evidence="3 12" id="KW-0444">Lipid biosynthesis</keyword>
<dbReference type="HAMAP" id="MF_01286">
    <property type="entry name" value="DGGGP_synth"/>
    <property type="match status" value="1"/>
</dbReference>
<proteinExistence type="inferred from homology"/>
<dbReference type="GeneID" id="26098899"/>
<feature type="transmembrane region" description="Helical" evidence="12">
    <location>
        <begin position="137"/>
        <end position="156"/>
    </location>
</feature>
<keyword evidence="10 12" id="KW-0594">Phospholipid biosynthesis</keyword>
<evidence type="ECO:0000256" key="2">
    <source>
        <dbReference type="ARBA" id="ARBA00022475"/>
    </source>
</evidence>
<dbReference type="PANTHER" id="PTHR42723">
    <property type="entry name" value="CHLOROPHYLL SYNTHASE"/>
    <property type="match status" value="1"/>
</dbReference>
<dbReference type="Pfam" id="PF01040">
    <property type="entry name" value="UbiA"/>
    <property type="match status" value="1"/>
</dbReference>
<evidence type="ECO:0000256" key="4">
    <source>
        <dbReference type="ARBA" id="ARBA00022679"/>
    </source>
</evidence>
<dbReference type="STRING" id="1273541.Pyrde_0563"/>
<gene>
    <name evidence="14" type="ORF">Pdsh_09420</name>
    <name evidence="13" type="ORF">Pyrde_0563</name>
</gene>
<dbReference type="EC" id="2.5.1.42" evidence="12"/>
<evidence type="ECO:0000313" key="14">
    <source>
        <dbReference type="EMBL" id="OWJ54072.1"/>
    </source>
</evidence>
<evidence type="ECO:0000256" key="6">
    <source>
        <dbReference type="ARBA" id="ARBA00022842"/>
    </source>
</evidence>
<evidence type="ECO:0000256" key="12">
    <source>
        <dbReference type="HAMAP-Rule" id="MF_01286"/>
    </source>
</evidence>
<evidence type="ECO:0000256" key="1">
    <source>
        <dbReference type="ARBA" id="ARBA00004651"/>
    </source>
</evidence>
<comment type="function">
    <text evidence="12">Prenyltransferase that catalyzes the transfer of the geranylgeranyl moiety of geranylgeranyl diphosphate (GGPP) to the C2 hydroxyl of (S)-3-O-geranylgeranylglyceryl phosphate (GGGP). This reaction is the second ether-bond-formation step in the biosynthesis of archaeal membrane lipids.</text>
</comment>
<reference evidence="14 16" key="2">
    <citation type="submission" date="2017-05" db="EMBL/GenBank/DDBJ databases">
        <title>The draft genome of the hyperthermophilic archaeon 'Pyrodictium delaneyi strain Hulk', an iron and nitrate reducer, reveals the capacity for sulfate reduction.</title>
        <authorList>
            <person name="Demey L.M."/>
            <person name="Miller C."/>
            <person name="Manzella M."/>
            <person name="Reguera G."/>
            <person name="Kashefi K."/>
        </authorList>
    </citation>
    <scope>NUCLEOTIDE SEQUENCE [LARGE SCALE GENOMIC DNA]</scope>
    <source>
        <strain evidence="14 16">Hulk</strain>
    </source>
</reference>
<dbReference type="InterPro" id="IPR050475">
    <property type="entry name" value="Prenyltransferase_related"/>
</dbReference>
<dbReference type="GO" id="GO:0047295">
    <property type="term" value="F:geranylgeranylglycerol-phosphate geranylgeranyltransferase activity"/>
    <property type="evidence" value="ECO:0007669"/>
    <property type="project" value="UniProtKB-UniRule"/>
</dbReference>
<comment type="cofactor">
    <cofactor evidence="12">
        <name>Mg(2+)</name>
        <dbReference type="ChEBI" id="CHEBI:18420"/>
    </cofactor>
</comment>
<dbReference type="RefSeq" id="WP_055408039.1">
    <property type="nucleotide sequence ID" value="NZ_CP013011.1"/>
</dbReference>
<evidence type="ECO:0000256" key="3">
    <source>
        <dbReference type="ARBA" id="ARBA00022516"/>
    </source>
</evidence>
<dbReference type="OrthoDB" id="19076at2157"/>
<comment type="subcellular location">
    <subcellularLocation>
        <location evidence="1 12">Cell membrane</location>
        <topology evidence="1 12">Multi-pass membrane protein</topology>
    </subcellularLocation>
</comment>
<evidence type="ECO:0000256" key="10">
    <source>
        <dbReference type="ARBA" id="ARBA00023209"/>
    </source>
</evidence>
<keyword evidence="11 12" id="KW-1208">Phospholipid metabolism</keyword>
<evidence type="ECO:0000256" key="11">
    <source>
        <dbReference type="ARBA" id="ARBA00023264"/>
    </source>
</evidence>
<dbReference type="KEGG" id="pdl:Pyrde_0563"/>
<dbReference type="Gene3D" id="1.10.357.140">
    <property type="entry name" value="UbiA prenyltransferase"/>
    <property type="match status" value="1"/>
</dbReference>
<keyword evidence="5 12" id="KW-0812">Transmembrane</keyword>
<dbReference type="EMBL" id="NCQP01000007">
    <property type="protein sequence ID" value="OWJ54072.1"/>
    <property type="molecule type" value="Genomic_DNA"/>
</dbReference>
<evidence type="ECO:0000313" key="16">
    <source>
        <dbReference type="Proteomes" id="UP000196694"/>
    </source>
</evidence>
<evidence type="ECO:0000256" key="9">
    <source>
        <dbReference type="ARBA" id="ARBA00023136"/>
    </source>
</evidence>
<evidence type="ECO:0000256" key="7">
    <source>
        <dbReference type="ARBA" id="ARBA00022989"/>
    </source>
</evidence>
<dbReference type="Proteomes" id="UP000196694">
    <property type="component" value="Unassembled WGS sequence"/>
</dbReference>
<dbReference type="CDD" id="cd13961">
    <property type="entry name" value="PT_UbiA_DGGGPS"/>
    <property type="match status" value="1"/>
</dbReference>
<evidence type="ECO:0000313" key="13">
    <source>
        <dbReference type="EMBL" id="ALL00613.1"/>
    </source>
</evidence>
<dbReference type="InterPro" id="IPR000537">
    <property type="entry name" value="UbiA_prenyltransferase"/>
</dbReference>
<dbReference type="PANTHER" id="PTHR42723:SF1">
    <property type="entry name" value="CHLOROPHYLL SYNTHASE, CHLOROPLASTIC"/>
    <property type="match status" value="1"/>
</dbReference>
<dbReference type="GO" id="GO:0046474">
    <property type="term" value="P:glycerophospholipid biosynthetic process"/>
    <property type="evidence" value="ECO:0007669"/>
    <property type="project" value="UniProtKB-UniRule"/>
</dbReference>
<sequence length="295" mass="31896">MTKAIDFVKGVAELTRPHNLIVAVVTTFIGYGIVSKTYGYQLADKTFIWPALVVVLIAAAGYVINDYYDIETDRIAKPWRPLVSGIVSPHTARILAYTLFALGLAISAIMNPYILLFVAANALLLHEYSRWIKRTGFIGNTVVAYNSAATILFGGLTRSIELDALVPYAVLIPAIYAFLFVLGREIVKGIEDIEGDRRAGIYTIAVAYGAERARSMAILLLGAVVAISPIPALLGIYNVLYAVFAVIVDVTILLSLITLYKANNIDEIIAAARKARSLLKVGFLAGGLAFTLGLL</sequence>
<dbReference type="Gene3D" id="1.20.120.1780">
    <property type="entry name" value="UbiA prenyltransferase"/>
    <property type="match status" value="1"/>
</dbReference>
<evidence type="ECO:0000313" key="15">
    <source>
        <dbReference type="Proteomes" id="UP000058613"/>
    </source>
</evidence>
<dbReference type="GO" id="GO:0005886">
    <property type="term" value="C:plasma membrane"/>
    <property type="evidence" value="ECO:0007669"/>
    <property type="project" value="UniProtKB-SubCell"/>
</dbReference>
<keyword evidence="2 12" id="KW-1003">Cell membrane</keyword>
<keyword evidence="6 12" id="KW-0460">Magnesium</keyword>
<dbReference type="AlphaFoldDB" id="A0A0P0N1Y6"/>
<comment type="pathway">
    <text evidence="12">Membrane lipid metabolism; glycerophospholipid metabolism.</text>
</comment>
<dbReference type="EMBL" id="CP013011">
    <property type="protein sequence ID" value="ALL00613.1"/>
    <property type="molecule type" value="Genomic_DNA"/>
</dbReference>
<feature type="transmembrane region" description="Helical" evidence="12">
    <location>
        <begin position="216"/>
        <end position="234"/>
    </location>
</feature>
<dbReference type="PATRIC" id="fig|1273541.4.peg.612"/>